<evidence type="ECO:0000256" key="5">
    <source>
        <dbReference type="ARBA" id="ARBA00022989"/>
    </source>
</evidence>
<dbReference type="PANTHER" id="PTHR42920">
    <property type="entry name" value="OS03G0707200 PROTEIN-RELATED"/>
    <property type="match status" value="1"/>
</dbReference>
<sequence>MNETALSKLARPLIVLATVIWGSTFVIMKNTLDTVPTFYLLAFRFTAGAAILVAIFWKKLKLLDRGYLMGGAVMGTLLFGAYSAQTFGLMLTTPGKNAFLTAVYCVIVPFLYWVVSHQRPDRYNVAAALLCITGVGLVSLSADLSMGWGDVLTLGSGLLYACHIIAVAKNAQGKDIFLLTAVQFAVTAVWAWVFALIFEEFPVGITAGAVGSLVYLSVFATAGALLFQNVGQKYTPPATAAVLLALEAPFGVFFSVLAGQERPTGPMLLGFALIFIAILCSETKFAFLRRERKNGEPDGL</sequence>
<dbReference type="InterPro" id="IPR037185">
    <property type="entry name" value="EmrE-like"/>
</dbReference>
<evidence type="ECO:0000313" key="9">
    <source>
        <dbReference type="EMBL" id="SBW07033.1"/>
    </source>
</evidence>
<name>A0A212K5N7_9FIRM</name>
<evidence type="ECO:0000256" key="2">
    <source>
        <dbReference type="ARBA" id="ARBA00007362"/>
    </source>
</evidence>
<evidence type="ECO:0000256" key="6">
    <source>
        <dbReference type="ARBA" id="ARBA00023136"/>
    </source>
</evidence>
<comment type="subcellular location">
    <subcellularLocation>
        <location evidence="1">Cell membrane</location>
        <topology evidence="1">Multi-pass membrane protein</topology>
    </subcellularLocation>
</comment>
<dbReference type="EMBL" id="FLUN01000001">
    <property type="protein sequence ID" value="SBW07033.1"/>
    <property type="molecule type" value="Genomic_DNA"/>
</dbReference>
<keyword evidence="6 7" id="KW-0472">Membrane</keyword>
<evidence type="ECO:0000256" key="3">
    <source>
        <dbReference type="ARBA" id="ARBA00022475"/>
    </source>
</evidence>
<keyword evidence="4 7" id="KW-0812">Transmembrane</keyword>
<feature type="transmembrane region" description="Helical" evidence="7">
    <location>
        <begin position="38"/>
        <end position="57"/>
    </location>
</feature>
<gene>
    <name evidence="9" type="ORF">KL86CLO1_12247</name>
</gene>
<feature type="transmembrane region" description="Helical" evidence="7">
    <location>
        <begin position="12"/>
        <end position="32"/>
    </location>
</feature>
<feature type="transmembrane region" description="Helical" evidence="7">
    <location>
        <begin position="265"/>
        <end position="287"/>
    </location>
</feature>
<evidence type="ECO:0000256" key="4">
    <source>
        <dbReference type="ARBA" id="ARBA00022692"/>
    </source>
</evidence>
<protein>
    <submittedName>
        <fullName evidence="9">Putative membrane protein</fullName>
    </submittedName>
</protein>
<feature type="transmembrane region" description="Helical" evidence="7">
    <location>
        <begin position="204"/>
        <end position="227"/>
    </location>
</feature>
<feature type="transmembrane region" description="Helical" evidence="7">
    <location>
        <begin position="239"/>
        <end position="259"/>
    </location>
</feature>
<organism evidence="9">
    <name type="scientific">uncultured Eubacteriales bacterium</name>
    <dbReference type="NCBI Taxonomy" id="172733"/>
    <lineage>
        <taxon>Bacteria</taxon>
        <taxon>Bacillati</taxon>
        <taxon>Bacillota</taxon>
        <taxon>Clostridia</taxon>
        <taxon>Eubacteriales</taxon>
        <taxon>environmental samples</taxon>
    </lineage>
</organism>
<feature type="transmembrane region" description="Helical" evidence="7">
    <location>
        <begin position="122"/>
        <end position="142"/>
    </location>
</feature>
<evidence type="ECO:0000256" key="1">
    <source>
        <dbReference type="ARBA" id="ARBA00004651"/>
    </source>
</evidence>
<dbReference type="InterPro" id="IPR000620">
    <property type="entry name" value="EamA_dom"/>
</dbReference>
<dbReference type="AlphaFoldDB" id="A0A212K5N7"/>
<feature type="domain" description="EamA" evidence="8">
    <location>
        <begin position="148"/>
        <end position="280"/>
    </location>
</feature>
<keyword evidence="3" id="KW-1003">Cell membrane</keyword>
<evidence type="ECO:0000256" key="7">
    <source>
        <dbReference type="SAM" id="Phobius"/>
    </source>
</evidence>
<dbReference type="PANTHER" id="PTHR42920:SF5">
    <property type="entry name" value="EAMA DOMAIN-CONTAINING PROTEIN"/>
    <property type="match status" value="1"/>
</dbReference>
<feature type="transmembrane region" description="Helical" evidence="7">
    <location>
        <begin position="148"/>
        <end position="167"/>
    </location>
</feature>
<feature type="domain" description="EamA" evidence="8">
    <location>
        <begin position="13"/>
        <end position="139"/>
    </location>
</feature>
<proteinExistence type="inferred from homology"/>
<evidence type="ECO:0000259" key="8">
    <source>
        <dbReference type="Pfam" id="PF00892"/>
    </source>
</evidence>
<feature type="transmembrane region" description="Helical" evidence="7">
    <location>
        <begin position="176"/>
        <end position="198"/>
    </location>
</feature>
<dbReference type="GO" id="GO:0005886">
    <property type="term" value="C:plasma membrane"/>
    <property type="evidence" value="ECO:0007669"/>
    <property type="project" value="UniProtKB-SubCell"/>
</dbReference>
<dbReference type="InterPro" id="IPR051258">
    <property type="entry name" value="Diverse_Substrate_Transporter"/>
</dbReference>
<feature type="transmembrane region" description="Helical" evidence="7">
    <location>
        <begin position="97"/>
        <end position="115"/>
    </location>
</feature>
<feature type="transmembrane region" description="Helical" evidence="7">
    <location>
        <begin position="66"/>
        <end position="85"/>
    </location>
</feature>
<accession>A0A212K5N7</accession>
<reference evidence="9" key="1">
    <citation type="submission" date="2016-04" db="EMBL/GenBank/DDBJ databases">
        <authorList>
            <person name="Evans L.H."/>
            <person name="Alamgir A."/>
            <person name="Owens N."/>
            <person name="Weber N.D."/>
            <person name="Virtaneva K."/>
            <person name="Barbian K."/>
            <person name="Babar A."/>
            <person name="Rosenke K."/>
        </authorList>
    </citation>
    <scope>NUCLEOTIDE SEQUENCE</scope>
    <source>
        <strain evidence="9">86</strain>
    </source>
</reference>
<comment type="similarity">
    <text evidence="2">Belongs to the EamA transporter family.</text>
</comment>
<dbReference type="SUPFAM" id="SSF103481">
    <property type="entry name" value="Multidrug resistance efflux transporter EmrE"/>
    <property type="match status" value="2"/>
</dbReference>
<keyword evidence="5 7" id="KW-1133">Transmembrane helix</keyword>
<dbReference type="Pfam" id="PF00892">
    <property type="entry name" value="EamA"/>
    <property type="match status" value="2"/>
</dbReference>